<name>A0ACB8TUY9_9APHY</name>
<comment type="caution">
    <text evidence="1">The sequence shown here is derived from an EMBL/GenBank/DDBJ whole genome shotgun (WGS) entry which is preliminary data.</text>
</comment>
<reference evidence="1" key="1">
    <citation type="journal article" date="2021" name="Environ. Microbiol.">
        <title>Gene family expansions and transcriptome signatures uncover fungal adaptations to wood decay.</title>
        <authorList>
            <person name="Hage H."/>
            <person name="Miyauchi S."/>
            <person name="Viragh M."/>
            <person name="Drula E."/>
            <person name="Min B."/>
            <person name="Chaduli D."/>
            <person name="Navarro D."/>
            <person name="Favel A."/>
            <person name="Norest M."/>
            <person name="Lesage-Meessen L."/>
            <person name="Balint B."/>
            <person name="Merenyi Z."/>
            <person name="de Eugenio L."/>
            <person name="Morin E."/>
            <person name="Martinez A.T."/>
            <person name="Baldrian P."/>
            <person name="Stursova M."/>
            <person name="Martinez M.J."/>
            <person name="Novotny C."/>
            <person name="Magnuson J.K."/>
            <person name="Spatafora J.W."/>
            <person name="Maurice S."/>
            <person name="Pangilinan J."/>
            <person name="Andreopoulos W."/>
            <person name="LaButti K."/>
            <person name="Hundley H."/>
            <person name="Na H."/>
            <person name="Kuo A."/>
            <person name="Barry K."/>
            <person name="Lipzen A."/>
            <person name="Henrissat B."/>
            <person name="Riley R."/>
            <person name="Ahrendt S."/>
            <person name="Nagy L.G."/>
            <person name="Grigoriev I.V."/>
            <person name="Martin F."/>
            <person name="Rosso M.N."/>
        </authorList>
    </citation>
    <scope>NUCLEOTIDE SEQUENCE</scope>
    <source>
        <strain evidence="1">CBS 384.51</strain>
    </source>
</reference>
<evidence type="ECO:0000313" key="2">
    <source>
        <dbReference type="Proteomes" id="UP001055072"/>
    </source>
</evidence>
<protein>
    <submittedName>
        <fullName evidence="1">Uncharacterized protein</fullName>
    </submittedName>
</protein>
<gene>
    <name evidence="1" type="ORF">BDY19DRAFT_908640</name>
</gene>
<keyword evidence="2" id="KW-1185">Reference proteome</keyword>
<dbReference type="EMBL" id="MU274927">
    <property type="protein sequence ID" value="KAI0085865.1"/>
    <property type="molecule type" value="Genomic_DNA"/>
</dbReference>
<accession>A0ACB8TUY9</accession>
<organism evidence="1 2">
    <name type="scientific">Irpex rosettiformis</name>
    <dbReference type="NCBI Taxonomy" id="378272"/>
    <lineage>
        <taxon>Eukaryota</taxon>
        <taxon>Fungi</taxon>
        <taxon>Dikarya</taxon>
        <taxon>Basidiomycota</taxon>
        <taxon>Agaricomycotina</taxon>
        <taxon>Agaricomycetes</taxon>
        <taxon>Polyporales</taxon>
        <taxon>Irpicaceae</taxon>
        <taxon>Irpex</taxon>
    </lineage>
</organism>
<evidence type="ECO:0000313" key="1">
    <source>
        <dbReference type="EMBL" id="KAI0085865.1"/>
    </source>
</evidence>
<proteinExistence type="predicted"/>
<sequence length="185" mass="20741">MGYNKPLRTSGETCLRLGRGCGGFLTIRVAVTGDDDNVRCFERVQERFTLNIAANLRVLKKTIPNKFKKRLPPTRLNPESDEAVLNRSMLLLYHAYIHAIDSAHRFPIHAYLKIWALLRTRSEVLVILHIMSAPARVGLSLSESTKAFFKLSRVAGNTTSFALNSLLEILFVGDHKRRPTQGPGA</sequence>
<dbReference type="Proteomes" id="UP001055072">
    <property type="component" value="Unassembled WGS sequence"/>
</dbReference>